<proteinExistence type="inferred from homology"/>
<accession>A0A3M8WN79</accession>
<evidence type="ECO:0000256" key="2">
    <source>
        <dbReference type="ARBA" id="ARBA00001946"/>
    </source>
</evidence>
<evidence type="ECO:0000256" key="8">
    <source>
        <dbReference type="ARBA" id="ARBA00023239"/>
    </source>
</evidence>
<keyword evidence="12" id="KW-1185">Reference proteome</keyword>
<dbReference type="SMART" id="SM00922">
    <property type="entry name" value="MR_MLE"/>
    <property type="match status" value="1"/>
</dbReference>
<dbReference type="Gene3D" id="3.20.20.120">
    <property type="entry name" value="Enolase-like C-terminal domain"/>
    <property type="match status" value="1"/>
</dbReference>
<comment type="cofactor">
    <cofactor evidence="2">
        <name>Mg(2+)</name>
        <dbReference type="ChEBI" id="CHEBI:18420"/>
    </cofactor>
</comment>
<evidence type="ECO:0000313" key="12">
    <source>
        <dbReference type="Proteomes" id="UP000275401"/>
    </source>
</evidence>
<evidence type="ECO:0000256" key="5">
    <source>
        <dbReference type="ARBA" id="ARBA00011973"/>
    </source>
</evidence>
<dbReference type="InterPro" id="IPR013341">
    <property type="entry name" value="Mandelate_racemase_N_dom"/>
</dbReference>
<comment type="caution">
    <text evidence="11">The sequence shown here is derived from an EMBL/GenBank/DDBJ whole genome shotgun (WGS) entry which is preliminary data.</text>
</comment>
<dbReference type="InterPro" id="IPR034598">
    <property type="entry name" value="GlucD-like"/>
</dbReference>
<organism evidence="11 12">
    <name type="scientific">Streptomyces botrytidirepellens</name>
    <dbReference type="NCBI Taxonomy" id="2486417"/>
    <lineage>
        <taxon>Bacteria</taxon>
        <taxon>Bacillati</taxon>
        <taxon>Actinomycetota</taxon>
        <taxon>Actinomycetes</taxon>
        <taxon>Kitasatosporales</taxon>
        <taxon>Streptomycetaceae</taxon>
        <taxon>Streptomyces</taxon>
    </lineage>
</organism>
<comment type="pathway">
    <text evidence="3">Carbohydrate acid metabolism; D-glucarate degradation; 2,5-dioxopentanoate from D-glucarate: step 1/2.</text>
</comment>
<comment type="similarity">
    <text evidence="4">Belongs to the mandelate racemase/muconate lactonizing enzyme family. GlucD subfamily.</text>
</comment>
<sequence>MTTRMRIKDLVITPIAFRDPPLLNADGVHEPWALRSIVQLVTEDGVTGLGETFGDTLHLERLAALRPHLTGLSVYALGELYEKAATLFDHAGGAISSFDLGRVHAAVEVACLDVQGKLADRPVSDLLGGAVRDSVPYSAYLFYKWAGHPDAEPDEWGAALDPEGVVAQARRMIDLYGFGSIKLKGGVFPPDQEIAAIHALREAFPDHPLRLDPNTAWTHETSLEVARALDGVLEYLEDPTGGIPGMARVAAASPLPLATNMCVVAFDHIPPAVAQGAVQVVLGDHHYWGGLTRTRHLGTLCDTFGLGMSMHSNSHLGISLAAMTHLAAATPNLTYACDTHYPWSAQDDVVRPGALTFVDGAIPVPTGPGLGVELDEDVLARLHENYLTCGLRKRDDTGYMRRVNPDFEAGLPRW</sequence>
<dbReference type="CDD" id="cd03323">
    <property type="entry name" value="D-glucarate_dehydratase"/>
    <property type="match status" value="1"/>
</dbReference>
<dbReference type="PANTHER" id="PTHR48080">
    <property type="entry name" value="D-GALACTONATE DEHYDRATASE-RELATED"/>
    <property type="match status" value="1"/>
</dbReference>
<dbReference type="SUPFAM" id="SSF54826">
    <property type="entry name" value="Enolase N-terminal domain-like"/>
    <property type="match status" value="1"/>
</dbReference>
<feature type="active site" description="Proton acceptor" evidence="9">
    <location>
        <position position="311"/>
    </location>
</feature>
<dbReference type="InterPro" id="IPR013342">
    <property type="entry name" value="Mandelate_racemase_C"/>
</dbReference>
<dbReference type="GO" id="GO:0008872">
    <property type="term" value="F:glucarate dehydratase activity"/>
    <property type="evidence" value="ECO:0007669"/>
    <property type="project" value="UniProtKB-EC"/>
</dbReference>
<evidence type="ECO:0000313" key="11">
    <source>
        <dbReference type="EMBL" id="RNG30419.1"/>
    </source>
</evidence>
<dbReference type="EMBL" id="RIBZ01000139">
    <property type="protein sequence ID" value="RNG30419.1"/>
    <property type="molecule type" value="Genomic_DNA"/>
</dbReference>
<keyword evidence="7" id="KW-0460">Magnesium</keyword>
<dbReference type="InterPro" id="IPR029017">
    <property type="entry name" value="Enolase-like_N"/>
</dbReference>
<feature type="active site" description="Proton acceptor" evidence="9">
    <location>
        <position position="184"/>
    </location>
</feature>
<dbReference type="PANTHER" id="PTHR48080:SF4">
    <property type="entry name" value="GLUCARATE DEHYDRATASE"/>
    <property type="match status" value="1"/>
</dbReference>
<dbReference type="AlphaFoldDB" id="A0A3M8WN79"/>
<gene>
    <name evidence="11" type="ORF">EEJ42_10535</name>
</gene>
<dbReference type="Gene3D" id="3.30.390.10">
    <property type="entry name" value="Enolase-like, N-terminal domain"/>
    <property type="match status" value="1"/>
</dbReference>
<comment type="catalytic activity">
    <reaction evidence="1">
        <text>D-glucarate = 5-dehydro-4-deoxy-D-glucarate + H2O</text>
        <dbReference type="Rhea" id="RHEA:14573"/>
        <dbReference type="ChEBI" id="CHEBI:15377"/>
        <dbReference type="ChEBI" id="CHEBI:30612"/>
        <dbReference type="ChEBI" id="CHEBI:42819"/>
        <dbReference type="EC" id="4.2.1.40"/>
    </reaction>
</comment>
<protein>
    <recommendedName>
        <fullName evidence="5">glucarate dehydratase</fullName>
        <ecNumber evidence="5">4.2.1.40</ecNumber>
    </recommendedName>
</protein>
<dbReference type="EC" id="4.2.1.40" evidence="5"/>
<reference evidence="11 12" key="1">
    <citation type="submission" date="2018-11" db="EMBL/GenBank/DDBJ databases">
        <title>The Potential of Streptomyces as Biocontrol Agents against the Tomato grey mould, Botrytis cinerea (Gray mold) Frontiers in Microbiology.</title>
        <authorList>
            <person name="Li D."/>
        </authorList>
    </citation>
    <scope>NUCLEOTIDE SEQUENCE [LARGE SCALE GENOMIC DNA]</scope>
    <source>
        <strain evidence="11 12">NEAU-LD23</strain>
    </source>
</reference>
<dbReference type="Proteomes" id="UP000275401">
    <property type="component" value="Unassembled WGS sequence"/>
</dbReference>
<evidence type="ECO:0000256" key="7">
    <source>
        <dbReference type="ARBA" id="ARBA00022842"/>
    </source>
</evidence>
<evidence type="ECO:0000256" key="4">
    <source>
        <dbReference type="ARBA" id="ARBA00009938"/>
    </source>
</evidence>
<dbReference type="InterPro" id="IPR036849">
    <property type="entry name" value="Enolase-like_C_sf"/>
</dbReference>
<dbReference type="Pfam" id="PF02746">
    <property type="entry name" value="MR_MLE_N"/>
    <property type="match status" value="1"/>
</dbReference>
<keyword evidence="8" id="KW-0456">Lyase</keyword>
<name>A0A3M8WN79_9ACTN</name>
<dbReference type="GO" id="GO:0046872">
    <property type="term" value="F:metal ion binding"/>
    <property type="evidence" value="ECO:0007669"/>
    <property type="project" value="UniProtKB-KW"/>
</dbReference>
<dbReference type="Pfam" id="PF13378">
    <property type="entry name" value="MR_MLE_C"/>
    <property type="match status" value="1"/>
</dbReference>
<feature type="domain" description="Mandelate racemase/muconate lactonizing enzyme C-terminal" evidence="10">
    <location>
        <begin position="162"/>
        <end position="256"/>
    </location>
</feature>
<evidence type="ECO:0000256" key="6">
    <source>
        <dbReference type="ARBA" id="ARBA00022723"/>
    </source>
</evidence>
<evidence type="ECO:0000256" key="1">
    <source>
        <dbReference type="ARBA" id="ARBA00001426"/>
    </source>
</evidence>
<evidence type="ECO:0000256" key="3">
    <source>
        <dbReference type="ARBA" id="ARBA00005183"/>
    </source>
</evidence>
<evidence type="ECO:0000256" key="9">
    <source>
        <dbReference type="PIRSR" id="PIRSR634598-1"/>
    </source>
</evidence>
<dbReference type="SUPFAM" id="SSF51604">
    <property type="entry name" value="Enolase C-terminal domain-like"/>
    <property type="match status" value="1"/>
</dbReference>
<dbReference type="SFLD" id="SFLDS00001">
    <property type="entry name" value="Enolase"/>
    <property type="match status" value="1"/>
</dbReference>
<dbReference type="InterPro" id="IPR029065">
    <property type="entry name" value="Enolase_C-like"/>
</dbReference>
<keyword evidence="6" id="KW-0479">Metal-binding</keyword>
<evidence type="ECO:0000259" key="10">
    <source>
        <dbReference type="SMART" id="SM00922"/>
    </source>
</evidence>
<dbReference type="SFLD" id="SFLDG00055">
    <property type="entry name" value="glucarate_dehydratase"/>
    <property type="match status" value="1"/>
</dbReference>
<dbReference type="InterPro" id="IPR034593">
    <property type="entry name" value="DgoD-like"/>
</dbReference>